<evidence type="ECO:0000313" key="6">
    <source>
        <dbReference type="EMBL" id="OCB84601.1"/>
    </source>
</evidence>
<dbReference type="GO" id="GO:0000118">
    <property type="term" value="C:histone deacetylase complex"/>
    <property type="evidence" value="ECO:0007669"/>
    <property type="project" value="TreeGrafter"/>
</dbReference>
<dbReference type="PROSITE" id="PS51184">
    <property type="entry name" value="JMJC"/>
    <property type="match status" value="1"/>
</dbReference>
<feature type="compositionally biased region" description="Polar residues" evidence="4">
    <location>
        <begin position="759"/>
        <end position="769"/>
    </location>
</feature>
<keyword evidence="2" id="KW-0479">Metal-binding</keyword>
<feature type="compositionally biased region" description="Low complexity" evidence="4">
    <location>
        <begin position="401"/>
        <end position="411"/>
    </location>
</feature>
<feature type="region of interest" description="Disordered" evidence="4">
    <location>
        <begin position="333"/>
        <end position="466"/>
    </location>
</feature>
<dbReference type="GO" id="GO:0046872">
    <property type="term" value="F:metal ion binding"/>
    <property type="evidence" value="ECO:0007669"/>
    <property type="project" value="UniProtKB-KW"/>
</dbReference>
<sequence length="1462" mass="162493">MFTSDSLSHPSRGLRVNINDLLNPVCPSDAERSSPPNEHRVSVASSSINKVHTPVLPGISTLGKPPHEPQSNGRSDAQRISSSKASIVSFSEVDSWLTDGIQYKSQEQAGRTLENTQDGQSHFSLRSAQWTPTHAHNGNLRPALPPLRDVHDLKAEPRQTSRFLLSPQERQYGGDAEPESPRSSHLGMNRPMHRASVTLPSPISPTSPQEIPRVPGFVSHPNAAPTMMAIPRSPYGYYERRPQQANYPTSPGVLGPHDYGHHHHPHHHLGGRLPLVRSIHSPVTLSPTSAKNEYNATDTVLALSDSPTAMTAVEGPIASFQPAERPSVRLVGSTTPTQASVPNDPAQVLQLHPTDYPQHPRKRTHSNAGLNRQTGDSVASEYGAREDEEASKAKKARGKRSVATSSTSGAASKKDGKSSRKHSGSDDNASETAGSQKASRKGKQKEKPTASPSHGHTNGHLQPYDPQMTMSLGYGVGVVPVREGVPMYPFGYSPFPVPMHMHPLGVPVAVAAAQNQPFGGKWFPELQYARCMSARYKADPFPRCVSCTRRWAGDTCRFQNIRILLRDSNKVLWAVGFQDLGAKVQGPHMVYPDSWNVPLEKRHIDRVMSTVAMSLVTHLRKEQAHQSLGSVVRRQRETDVRATCDTCMTSLFSSSWMCRQCGREACEECYETIRRLTEHSGAPNSPLEGRSKGPGSPTDQRTMKERHAQANPFFLSCNRKAEHGVHTFVPVTRFSKPELDNAVAEMKVLVRQGHGHRSPCQSRRASDATSMEVDLSQASSSSAGSRGTEIKQPYGESIQITSANPATLIPEHYNDGICTLVENPIPPPRGESSSHIPPSSRTPLGTPAWPVPYYTAETLTELVFAAQWARGTPLVVTGLLDRLKLSWSPEYFINTYGAQQCIVLECQTDANKKVTVGEFFSSFGKYNDRKDCWKLKDWPPSTDFKTAFPELYDDFNRAVPVPSYTRRDGAYNIASHFPSNTIAPDLGPKMYNAYASSDTEGSKGTTRLHMDMADAVNIMLHAEPTPDGAPGCAAWDIFRAEDSVHLRSFFKKNFKGRYQNDPIHAQQFYLDPPLRARLFEEYGVRSFRIYQRPGEAVFIPAGCAHQVCNLSDSIKAACDFVSPENVERCETLTREFRQQNQSLVWKEDVLQLRSMMWFAWLSCRQQQEKAKQQDSGLESAVAQATISGDDKDEMDADTVLTHLTRKNADGSSLGPILTADVGGCPIYNEDAYLRDELRFLQGRQALTTYAAKQCRVSWNEANVGLSVELPLLITEEYSQNPNWNQAVHMLMVHKHQWKELTVDLATIHKELQITEDEDERFQWAHYLVDYDRDDDASPEFYSGWQFPSLKTLVSEVHIPPPGKLPNLTEFTLDLSIREAPEPKIILDALAHFLNSQPSLKTFQLIVGVYTYAIMGRDTINLPELRALHIENRYAHRESVRSLRSVSRALLIPEVRSISLSVG</sequence>
<feature type="region of interest" description="Disordered" evidence="4">
    <location>
        <begin position="752"/>
        <end position="789"/>
    </location>
</feature>
<feature type="compositionally biased region" description="Polar residues" evidence="4">
    <location>
        <begin position="831"/>
        <end position="842"/>
    </location>
</feature>
<feature type="compositionally biased region" description="Low complexity" evidence="4">
    <location>
        <begin position="776"/>
        <end position="785"/>
    </location>
</feature>
<accession>A0A9Q5N3K8</accession>
<evidence type="ECO:0000256" key="1">
    <source>
        <dbReference type="ARBA" id="ARBA00004123"/>
    </source>
</evidence>
<dbReference type="Proteomes" id="UP000757232">
    <property type="component" value="Unassembled WGS sequence"/>
</dbReference>
<dbReference type="OrthoDB" id="1667110at2759"/>
<feature type="region of interest" description="Disordered" evidence="4">
    <location>
        <begin position="157"/>
        <end position="189"/>
    </location>
</feature>
<dbReference type="Pfam" id="PF02373">
    <property type="entry name" value="JmjC"/>
    <property type="match status" value="1"/>
</dbReference>
<feature type="domain" description="JmjC" evidence="5">
    <location>
        <begin position="962"/>
        <end position="1137"/>
    </location>
</feature>
<evidence type="ECO:0000259" key="5">
    <source>
        <dbReference type="PROSITE" id="PS51184"/>
    </source>
</evidence>
<feature type="compositionally biased region" description="Polar residues" evidence="4">
    <location>
        <begin position="69"/>
        <end position="80"/>
    </location>
</feature>
<dbReference type="InterPro" id="IPR003347">
    <property type="entry name" value="JmjC_dom"/>
</dbReference>
<dbReference type="SUPFAM" id="SSF51197">
    <property type="entry name" value="Clavaminate synthase-like"/>
    <property type="match status" value="1"/>
</dbReference>
<dbReference type="GO" id="GO:0000785">
    <property type="term" value="C:chromatin"/>
    <property type="evidence" value="ECO:0007669"/>
    <property type="project" value="TreeGrafter"/>
</dbReference>
<evidence type="ECO:0000313" key="7">
    <source>
        <dbReference type="Proteomes" id="UP000757232"/>
    </source>
</evidence>
<dbReference type="PANTHER" id="PTHR12549:SF38">
    <property type="entry name" value="JMJC DOMAIN-CONTAINING HISTONE DEMETHYLASE 2, ISOFORM A"/>
    <property type="match status" value="1"/>
</dbReference>
<evidence type="ECO:0000256" key="4">
    <source>
        <dbReference type="SAM" id="MobiDB-lite"/>
    </source>
</evidence>
<feature type="compositionally biased region" description="Polar residues" evidence="4">
    <location>
        <begin position="366"/>
        <end position="377"/>
    </location>
</feature>
<feature type="compositionally biased region" description="Basic and acidic residues" evidence="4">
    <location>
        <begin position="29"/>
        <end position="41"/>
    </location>
</feature>
<keyword evidence="3" id="KW-0539">Nucleus</keyword>
<dbReference type="GO" id="GO:0006357">
    <property type="term" value="P:regulation of transcription by RNA polymerase II"/>
    <property type="evidence" value="ECO:0007669"/>
    <property type="project" value="TreeGrafter"/>
</dbReference>
<evidence type="ECO:0000256" key="3">
    <source>
        <dbReference type="ARBA" id="ARBA00023242"/>
    </source>
</evidence>
<dbReference type="Gene3D" id="2.60.120.650">
    <property type="entry name" value="Cupin"/>
    <property type="match status" value="1"/>
</dbReference>
<feature type="region of interest" description="Disordered" evidence="4">
    <location>
        <begin position="679"/>
        <end position="703"/>
    </location>
</feature>
<feature type="region of interest" description="Disordered" evidence="4">
    <location>
        <begin position="1"/>
        <end position="83"/>
    </location>
</feature>
<dbReference type="InterPro" id="IPR045109">
    <property type="entry name" value="LSDs-like"/>
</dbReference>
<proteinExistence type="predicted"/>
<keyword evidence="7" id="KW-1185">Reference proteome</keyword>
<feature type="compositionally biased region" description="Polar residues" evidence="4">
    <location>
        <begin position="450"/>
        <end position="460"/>
    </location>
</feature>
<comment type="subcellular location">
    <subcellularLocation>
        <location evidence="1">Nucleus</location>
    </subcellularLocation>
</comment>
<name>A0A9Q5N3K8_SANBA</name>
<dbReference type="EMBL" id="LNZH02000215">
    <property type="protein sequence ID" value="OCB84601.1"/>
    <property type="molecule type" value="Genomic_DNA"/>
</dbReference>
<organism evidence="6 7">
    <name type="scientific">Sanghuangporus baumii</name>
    <name type="common">Phellinus baumii</name>
    <dbReference type="NCBI Taxonomy" id="108892"/>
    <lineage>
        <taxon>Eukaryota</taxon>
        <taxon>Fungi</taxon>
        <taxon>Dikarya</taxon>
        <taxon>Basidiomycota</taxon>
        <taxon>Agaricomycotina</taxon>
        <taxon>Agaricomycetes</taxon>
        <taxon>Hymenochaetales</taxon>
        <taxon>Hymenochaetaceae</taxon>
        <taxon>Sanghuangporus</taxon>
    </lineage>
</organism>
<reference evidence="6" key="1">
    <citation type="submission" date="2016-06" db="EMBL/GenBank/DDBJ databases">
        <title>Draft Genome sequence of the fungus Inonotus baumii.</title>
        <authorList>
            <person name="Zhu H."/>
            <person name="Lin W."/>
        </authorList>
    </citation>
    <scope>NUCLEOTIDE SEQUENCE</scope>
    <source>
        <strain evidence="6">821</strain>
    </source>
</reference>
<gene>
    <name evidence="6" type="ORF">A7U60_g8588</name>
</gene>
<comment type="caution">
    <text evidence="6">The sequence shown here is derived from an EMBL/GenBank/DDBJ whole genome shotgun (WGS) entry which is preliminary data.</text>
</comment>
<evidence type="ECO:0000256" key="2">
    <source>
        <dbReference type="ARBA" id="ARBA00022723"/>
    </source>
</evidence>
<dbReference type="GO" id="GO:0031490">
    <property type="term" value="F:chromatin DNA binding"/>
    <property type="evidence" value="ECO:0007669"/>
    <property type="project" value="TreeGrafter"/>
</dbReference>
<dbReference type="GO" id="GO:0032454">
    <property type="term" value="F:histone H3K9 demethylase activity"/>
    <property type="evidence" value="ECO:0007669"/>
    <property type="project" value="InterPro"/>
</dbReference>
<dbReference type="SMART" id="SM00558">
    <property type="entry name" value="JmjC"/>
    <property type="match status" value="1"/>
</dbReference>
<dbReference type="GO" id="GO:0003712">
    <property type="term" value="F:transcription coregulator activity"/>
    <property type="evidence" value="ECO:0007669"/>
    <property type="project" value="TreeGrafter"/>
</dbReference>
<dbReference type="PANTHER" id="PTHR12549">
    <property type="entry name" value="JMJC DOMAIN-CONTAINING HISTONE DEMETHYLATION PROTEIN"/>
    <property type="match status" value="1"/>
</dbReference>
<protein>
    <submittedName>
        <fullName evidence="6">Clavaminate synthase-like protein</fullName>
    </submittedName>
</protein>
<feature type="region of interest" description="Disordered" evidence="4">
    <location>
        <begin position="822"/>
        <end position="842"/>
    </location>
</feature>
<feature type="compositionally biased region" description="Polar residues" evidence="4">
    <location>
        <begin position="426"/>
        <end position="437"/>
    </location>
</feature>